<dbReference type="InterPro" id="IPR034660">
    <property type="entry name" value="DinB/YfiT-like"/>
</dbReference>
<evidence type="ECO:0000259" key="1">
    <source>
        <dbReference type="Pfam" id="PF12867"/>
    </source>
</evidence>
<dbReference type="Gene3D" id="1.20.120.450">
    <property type="entry name" value="dinb family like domain"/>
    <property type="match status" value="1"/>
</dbReference>
<evidence type="ECO:0000313" key="2">
    <source>
        <dbReference type="EMBL" id="OQP65940.1"/>
    </source>
</evidence>
<dbReference type="OrthoDB" id="948294at2"/>
<evidence type="ECO:0000313" key="3">
    <source>
        <dbReference type="Proteomes" id="UP000192796"/>
    </source>
</evidence>
<dbReference type="EMBL" id="LVYD01000013">
    <property type="protein sequence ID" value="OQP65940.1"/>
    <property type="molecule type" value="Genomic_DNA"/>
</dbReference>
<dbReference type="RefSeq" id="WP_081145785.1">
    <property type="nucleotide sequence ID" value="NZ_LVYD01000013.1"/>
</dbReference>
<comment type="caution">
    <text evidence="2">The sequence shown here is derived from an EMBL/GenBank/DDBJ whole genome shotgun (WGS) entry which is preliminary data.</text>
</comment>
<feature type="domain" description="DinB-like" evidence="1">
    <location>
        <begin position="24"/>
        <end position="164"/>
    </location>
</feature>
<dbReference type="InterPro" id="IPR024775">
    <property type="entry name" value="DinB-like"/>
</dbReference>
<dbReference type="SUPFAM" id="SSF109854">
    <property type="entry name" value="DinB/YfiT-like putative metalloenzymes"/>
    <property type="match status" value="1"/>
</dbReference>
<organism evidence="2 3">
    <name type="scientific">Niastella vici</name>
    <dbReference type="NCBI Taxonomy" id="1703345"/>
    <lineage>
        <taxon>Bacteria</taxon>
        <taxon>Pseudomonadati</taxon>
        <taxon>Bacteroidota</taxon>
        <taxon>Chitinophagia</taxon>
        <taxon>Chitinophagales</taxon>
        <taxon>Chitinophagaceae</taxon>
        <taxon>Niastella</taxon>
    </lineage>
</organism>
<dbReference type="Proteomes" id="UP000192796">
    <property type="component" value="Unassembled WGS sequence"/>
</dbReference>
<reference evidence="2 3" key="1">
    <citation type="submission" date="2016-03" db="EMBL/GenBank/DDBJ databases">
        <title>Niastella vici sp. nov., isolated from farmland soil.</title>
        <authorList>
            <person name="Chen L."/>
            <person name="Wang D."/>
            <person name="Yang S."/>
            <person name="Wang G."/>
        </authorList>
    </citation>
    <scope>NUCLEOTIDE SEQUENCE [LARGE SCALE GENOMIC DNA]</scope>
    <source>
        <strain evidence="2 3">DJ57</strain>
    </source>
</reference>
<keyword evidence="3" id="KW-1185">Reference proteome</keyword>
<gene>
    <name evidence="2" type="ORF">A3860_15230</name>
</gene>
<dbReference type="STRING" id="1703345.A3860_15230"/>
<dbReference type="Pfam" id="PF12867">
    <property type="entry name" value="DinB_2"/>
    <property type="match status" value="1"/>
</dbReference>
<accession>A0A1V9G5T8</accession>
<sequence>MSDVAITTETPVKELFIKMVVAAWDASTGQVNKLFDELSDAQFAAETAPGRNTGIYLLGHLTAVTDRMMPLLGFGERLYPQLDPVFLTSPDKSGLEMPPLAELKKNWKEANKRLSESIAKTTPDEWLSKHTAVSAEDFAKEPQRNKLNVLINRTNHQSTHYGQLIYLKAKANQ</sequence>
<proteinExistence type="predicted"/>
<protein>
    <recommendedName>
        <fullName evidence="1">DinB-like domain-containing protein</fullName>
    </recommendedName>
</protein>
<dbReference type="AlphaFoldDB" id="A0A1V9G5T8"/>
<name>A0A1V9G5T8_9BACT</name>